<dbReference type="Gene3D" id="3.50.50.60">
    <property type="entry name" value="FAD/NAD(P)-binding domain"/>
    <property type="match status" value="1"/>
</dbReference>
<dbReference type="PANTHER" id="PTHR42716:SF2">
    <property type="entry name" value="L-ASPARTATE OXIDASE, CHLOROPLASTIC"/>
    <property type="match status" value="1"/>
</dbReference>
<evidence type="ECO:0000256" key="8">
    <source>
        <dbReference type="ARBA" id="ARBA00022827"/>
    </source>
</evidence>
<comment type="subcellular location">
    <subcellularLocation>
        <location evidence="12">Cytoplasm</location>
    </subcellularLocation>
</comment>
<evidence type="ECO:0000256" key="2">
    <source>
        <dbReference type="ARBA" id="ARBA00004950"/>
    </source>
</evidence>
<evidence type="ECO:0000256" key="7">
    <source>
        <dbReference type="ARBA" id="ARBA00022642"/>
    </source>
</evidence>
<evidence type="ECO:0000256" key="4">
    <source>
        <dbReference type="ARBA" id="ARBA00012173"/>
    </source>
</evidence>
<keyword evidence="6 12" id="KW-0285">Flavoprotein</keyword>
<evidence type="ECO:0000256" key="1">
    <source>
        <dbReference type="ARBA" id="ARBA00001974"/>
    </source>
</evidence>
<reference evidence="15 16" key="1">
    <citation type="submission" date="2022-04" db="EMBL/GenBank/DDBJ databases">
        <title>Gracilibacillus sp. isolated from saltern.</title>
        <authorList>
            <person name="Won M."/>
            <person name="Lee C.-M."/>
            <person name="Woen H.-Y."/>
            <person name="Kwon S.-W."/>
        </authorList>
    </citation>
    <scope>NUCLEOTIDE SEQUENCE [LARGE SCALE GENOMIC DNA]</scope>
    <source>
        <strain evidence="15 16">SSPM10-3</strain>
    </source>
</reference>
<feature type="domain" description="Fumarate reductase/succinate dehydrogenase flavoprotein-like C-terminal" evidence="14">
    <location>
        <begin position="412"/>
        <end position="503"/>
    </location>
</feature>
<evidence type="ECO:0000313" key="16">
    <source>
        <dbReference type="Proteomes" id="UP000831537"/>
    </source>
</evidence>
<dbReference type="InterPro" id="IPR036188">
    <property type="entry name" value="FAD/NAD-bd_sf"/>
</dbReference>
<dbReference type="Pfam" id="PF02910">
    <property type="entry name" value="Succ_DH_flav_C"/>
    <property type="match status" value="1"/>
</dbReference>
<proteinExistence type="inferred from homology"/>
<dbReference type="EMBL" id="CP095071">
    <property type="protein sequence ID" value="UOQ86140.1"/>
    <property type="molecule type" value="Genomic_DNA"/>
</dbReference>
<dbReference type="SUPFAM" id="SSF56425">
    <property type="entry name" value="Succinate dehydrogenase/fumarate reductase flavoprotein, catalytic domain"/>
    <property type="match status" value="1"/>
</dbReference>
<comment type="pathway">
    <text evidence="2 12">Cofactor biosynthesis; NAD(+) biosynthesis; iminoaspartate from L-aspartate (oxidase route): step 1/1.</text>
</comment>
<keyword evidence="8 12" id="KW-0274">FAD</keyword>
<evidence type="ECO:0000256" key="12">
    <source>
        <dbReference type="RuleBase" id="RU362049"/>
    </source>
</evidence>
<dbReference type="InterPro" id="IPR037099">
    <property type="entry name" value="Fum_R/Succ_DH_flav-like_C_sf"/>
</dbReference>
<keyword evidence="16" id="KW-1185">Reference proteome</keyword>
<feature type="domain" description="FAD-dependent oxidoreductase 2 FAD-binding" evidence="13">
    <location>
        <begin position="6"/>
        <end position="370"/>
    </location>
</feature>
<keyword evidence="9 12" id="KW-0560">Oxidoreductase</keyword>
<dbReference type="Pfam" id="PF00890">
    <property type="entry name" value="FAD_binding_2"/>
    <property type="match status" value="1"/>
</dbReference>
<evidence type="ECO:0000256" key="10">
    <source>
        <dbReference type="ARBA" id="ARBA00048305"/>
    </source>
</evidence>
<comment type="cofactor">
    <cofactor evidence="1 12">
        <name>FAD</name>
        <dbReference type="ChEBI" id="CHEBI:57692"/>
    </cofactor>
</comment>
<evidence type="ECO:0000256" key="11">
    <source>
        <dbReference type="NCBIfam" id="TIGR00551"/>
    </source>
</evidence>
<evidence type="ECO:0000259" key="14">
    <source>
        <dbReference type="Pfam" id="PF02910"/>
    </source>
</evidence>
<dbReference type="PANTHER" id="PTHR42716">
    <property type="entry name" value="L-ASPARTATE OXIDASE"/>
    <property type="match status" value="1"/>
</dbReference>
<accession>A0ABY4GP57</accession>
<comment type="function">
    <text evidence="12">Catalyzes the oxidation of L-aspartate to iminoaspartate.</text>
</comment>
<gene>
    <name evidence="15" type="primary">nadB</name>
    <name evidence="15" type="ORF">MUN87_04370</name>
</gene>
<dbReference type="SUPFAM" id="SSF51905">
    <property type="entry name" value="FAD/NAD(P)-binding domain"/>
    <property type="match status" value="1"/>
</dbReference>
<dbReference type="PRINTS" id="PR00368">
    <property type="entry name" value="FADPNR"/>
</dbReference>
<dbReference type="GO" id="GO:0008734">
    <property type="term" value="F:L-aspartate oxidase activity"/>
    <property type="evidence" value="ECO:0007669"/>
    <property type="project" value="UniProtKB-EC"/>
</dbReference>
<evidence type="ECO:0000256" key="5">
    <source>
        <dbReference type="ARBA" id="ARBA00021901"/>
    </source>
</evidence>
<keyword evidence="7 12" id="KW-0662">Pyridine nucleotide biosynthesis</keyword>
<dbReference type="RefSeq" id="WP_244746461.1">
    <property type="nucleotide sequence ID" value="NZ_CP095071.1"/>
</dbReference>
<dbReference type="InterPro" id="IPR005288">
    <property type="entry name" value="NadB"/>
</dbReference>
<dbReference type="InterPro" id="IPR027477">
    <property type="entry name" value="Succ_DH/fumarate_Rdtase_cat_sf"/>
</dbReference>
<name>A0ABY4GP57_9BACI</name>
<sequence length="512" mass="56795">MSKPTVLIVGAGLSAFVLASKLYEQAEVTIITKKSMCESNSIRAQGGIAAAIAKQDHWRWHLKDTCEAGRHHNNLHAAEILVKQGQQLVKELLEQGFPADCKEDGLPQLGKEGAHSYRRIVHAGGDQTGKYLLNYYQSALIDKINIKENQLAVDCIVEDGCCIGITTIDTNDHYHTYLADHVVLATGGAGGIYETTTNDRTVTGDGIAIAYRAGAILADLEFIQFHPTMLVTNDASNELVSEAVRGEGAVLIDQNGNRIMEGKHERLDLAPRDVVSRVIEHALHEGNSIYLDISSVRHFKQRFPSISKACEKHNIEWQNGKIPVKPGAHFTMGGVETDLIGRTSIAGLYAIGEVACTHVHGANRLASNSLLEGLVFATRLAEALLVPVSRCPSNVRQVISKSVAIDMPAIDKVQVKMSRHVGINREASSLKEMMNWLDRYTIMKEPKLRNYSLTKEECEMQHMLLTAELITKSAYQRKESRGAHYRIDFPESSSEWQQNYIRWNSYKQGVKI</sequence>
<dbReference type="SUPFAM" id="SSF46977">
    <property type="entry name" value="Succinate dehydrogenase/fumarate reductase flavoprotein C-terminal domain"/>
    <property type="match status" value="1"/>
</dbReference>
<dbReference type="Proteomes" id="UP000831537">
    <property type="component" value="Chromosome"/>
</dbReference>
<evidence type="ECO:0000256" key="6">
    <source>
        <dbReference type="ARBA" id="ARBA00022630"/>
    </source>
</evidence>
<organism evidence="15 16">
    <name type="scientific">Gracilibacillus salinarum</name>
    <dbReference type="NCBI Taxonomy" id="2932255"/>
    <lineage>
        <taxon>Bacteria</taxon>
        <taxon>Bacillati</taxon>
        <taxon>Bacillota</taxon>
        <taxon>Bacilli</taxon>
        <taxon>Bacillales</taxon>
        <taxon>Bacillaceae</taxon>
        <taxon>Gracilibacillus</taxon>
    </lineage>
</organism>
<dbReference type="NCBIfam" id="TIGR00551">
    <property type="entry name" value="nadB"/>
    <property type="match status" value="1"/>
</dbReference>
<dbReference type="NCBIfam" id="NF005978">
    <property type="entry name" value="PRK08071.1"/>
    <property type="match status" value="1"/>
</dbReference>
<dbReference type="EC" id="1.4.3.16" evidence="4 11"/>
<evidence type="ECO:0000259" key="13">
    <source>
        <dbReference type="Pfam" id="PF00890"/>
    </source>
</evidence>
<dbReference type="Gene3D" id="1.20.58.100">
    <property type="entry name" value="Fumarate reductase/succinate dehydrogenase flavoprotein-like, C-terminal domain"/>
    <property type="match status" value="1"/>
</dbReference>
<evidence type="ECO:0000256" key="9">
    <source>
        <dbReference type="ARBA" id="ARBA00023002"/>
    </source>
</evidence>
<comment type="similarity">
    <text evidence="3 12">Belongs to the FAD-dependent oxidoreductase 2 family. NadB subfamily.</text>
</comment>
<comment type="catalytic activity">
    <reaction evidence="10">
        <text>L-aspartate + O2 = iminosuccinate + H2O2</text>
        <dbReference type="Rhea" id="RHEA:25876"/>
        <dbReference type="ChEBI" id="CHEBI:15379"/>
        <dbReference type="ChEBI" id="CHEBI:16240"/>
        <dbReference type="ChEBI" id="CHEBI:29991"/>
        <dbReference type="ChEBI" id="CHEBI:77875"/>
        <dbReference type="EC" id="1.4.3.16"/>
    </reaction>
    <physiologicalReaction direction="left-to-right" evidence="10">
        <dbReference type="Rhea" id="RHEA:25877"/>
    </physiologicalReaction>
</comment>
<dbReference type="InterPro" id="IPR015939">
    <property type="entry name" value="Fum_Rdtase/Succ_DH_flav-like_C"/>
</dbReference>
<evidence type="ECO:0000256" key="3">
    <source>
        <dbReference type="ARBA" id="ARBA00008562"/>
    </source>
</evidence>
<dbReference type="InterPro" id="IPR003953">
    <property type="entry name" value="FAD-dep_OxRdtase_2_FAD-bd"/>
</dbReference>
<protein>
    <recommendedName>
        <fullName evidence="5 11">L-aspartate oxidase</fullName>
        <ecNumber evidence="4 11">1.4.3.16</ecNumber>
    </recommendedName>
</protein>
<evidence type="ECO:0000313" key="15">
    <source>
        <dbReference type="EMBL" id="UOQ86140.1"/>
    </source>
</evidence>
<dbReference type="Gene3D" id="3.90.700.10">
    <property type="entry name" value="Succinate dehydrogenase/fumarate reductase flavoprotein, catalytic domain"/>
    <property type="match status" value="1"/>
</dbReference>